<gene>
    <name evidence="2" type="ORF">K0M31_000186</name>
</gene>
<proteinExistence type="predicted"/>
<dbReference type="AlphaFoldDB" id="A0AA40GCZ6"/>
<keyword evidence="3" id="KW-1185">Reference proteome</keyword>
<comment type="caution">
    <text evidence="2">The sequence shown here is derived from an EMBL/GenBank/DDBJ whole genome shotgun (WGS) entry which is preliminary data.</text>
</comment>
<feature type="region of interest" description="Disordered" evidence="1">
    <location>
        <begin position="34"/>
        <end position="61"/>
    </location>
</feature>
<reference evidence="2" key="1">
    <citation type="submission" date="2021-10" db="EMBL/GenBank/DDBJ databases">
        <title>Melipona bicolor Genome sequencing and assembly.</title>
        <authorList>
            <person name="Araujo N.S."/>
            <person name="Arias M.C."/>
        </authorList>
    </citation>
    <scope>NUCLEOTIDE SEQUENCE</scope>
    <source>
        <strain evidence="2">USP_2M_L1-L4_2017</strain>
        <tissue evidence="2">Whole body</tissue>
    </source>
</reference>
<evidence type="ECO:0000313" key="3">
    <source>
        <dbReference type="Proteomes" id="UP001177670"/>
    </source>
</evidence>
<accession>A0AA40GCZ6</accession>
<protein>
    <submittedName>
        <fullName evidence="2">Uncharacterized protein</fullName>
    </submittedName>
</protein>
<sequence length="61" mass="7026">MTIFCDIRSKGHDSSFKFQVCDNYAISFCCNSLQDPNPSWKTNRKPGTTKTSMHTSNVRHR</sequence>
<evidence type="ECO:0000313" key="2">
    <source>
        <dbReference type="EMBL" id="KAK1135597.1"/>
    </source>
</evidence>
<dbReference type="EMBL" id="JAHYIQ010000001">
    <property type="protein sequence ID" value="KAK1135597.1"/>
    <property type="molecule type" value="Genomic_DNA"/>
</dbReference>
<dbReference type="Proteomes" id="UP001177670">
    <property type="component" value="Unassembled WGS sequence"/>
</dbReference>
<organism evidence="2 3">
    <name type="scientific">Melipona bicolor</name>
    <dbReference type="NCBI Taxonomy" id="60889"/>
    <lineage>
        <taxon>Eukaryota</taxon>
        <taxon>Metazoa</taxon>
        <taxon>Ecdysozoa</taxon>
        <taxon>Arthropoda</taxon>
        <taxon>Hexapoda</taxon>
        <taxon>Insecta</taxon>
        <taxon>Pterygota</taxon>
        <taxon>Neoptera</taxon>
        <taxon>Endopterygota</taxon>
        <taxon>Hymenoptera</taxon>
        <taxon>Apocrita</taxon>
        <taxon>Aculeata</taxon>
        <taxon>Apoidea</taxon>
        <taxon>Anthophila</taxon>
        <taxon>Apidae</taxon>
        <taxon>Melipona</taxon>
    </lineage>
</organism>
<evidence type="ECO:0000256" key="1">
    <source>
        <dbReference type="SAM" id="MobiDB-lite"/>
    </source>
</evidence>
<name>A0AA40GCZ6_9HYME</name>